<dbReference type="PROSITE" id="PS50240">
    <property type="entry name" value="TRYPSIN_DOM"/>
    <property type="match status" value="1"/>
</dbReference>
<sequence>MMFIHILTIVAISLQAYSLALEPYDDGVCGRPKFEPKEKKTATLLRITGGHEATPHSHPWIVRIVYGNNACGGTILPTSAVNSSNVIATAAHCLRNVGDLENITVLAGAHDISKESENGRQVAKVADIKFSEEDRRYDFALLILKQPLQFTDYVKSACLPSNHYLKPRVKCLISGWGAVEGGVFAQTDPFHVPPVKLPERLMESVAVRHSDAFCEDESVVGNTYQNSIHICAGDAEGEKGVNNFDSGGPLICYDHGVWTLYGVIIRRSYRHESRPSVFMKVQYFTSMIRQHAKLEPW</sequence>
<dbReference type="Gene3D" id="2.40.10.10">
    <property type="entry name" value="Trypsin-like serine proteases"/>
    <property type="match status" value="1"/>
</dbReference>
<dbReference type="SMART" id="SM00020">
    <property type="entry name" value="Tryp_SPc"/>
    <property type="match status" value="1"/>
</dbReference>
<dbReference type="GO" id="GO:0006508">
    <property type="term" value="P:proteolysis"/>
    <property type="evidence" value="ECO:0007669"/>
    <property type="project" value="InterPro"/>
</dbReference>
<proteinExistence type="predicted"/>
<dbReference type="STRING" id="70415.A0A5S6QWQ3"/>
<keyword evidence="4" id="KW-1185">Reference proteome</keyword>
<feature type="domain" description="Peptidase S1" evidence="3">
    <location>
        <begin position="47"/>
        <end position="297"/>
    </location>
</feature>
<dbReference type="Pfam" id="PF00089">
    <property type="entry name" value="Trypsin"/>
    <property type="match status" value="1"/>
</dbReference>
<dbReference type="WBParaSite" id="TMUE_3000011680.1">
    <property type="protein sequence ID" value="TMUE_3000011680.1"/>
    <property type="gene ID" value="WBGene00289003"/>
</dbReference>
<keyword evidence="1" id="KW-1015">Disulfide bond</keyword>
<evidence type="ECO:0000313" key="5">
    <source>
        <dbReference type="WBParaSite" id="TMUE_3000011680.1"/>
    </source>
</evidence>
<dbReference type="SUPFAM" id="SSF50494">
    <property type="entry name" value="Trypsin-like serine proteases"/>
    <property type="match status" value="1"/>
</dbReference>
<accession>A0A5S6QWQ3</accession>
<dbReference type="PANTHER" id="PTHR24252:SF18">
    <property type="entry name" value="OVOCHYMASE 1"/>
    <property type="match status" value="1"/>
</dbReference>
<evidence type="ECO:0000256" key="1">
    <source>
        <dbReference type="ARBA" id="ARBA00023157"/>
    </source>
</evidence>
<dbReference type="CDD" id="cd00190">
    <property type="entry name" value="Tryp_SPc"/>
    <property type="match status" value="1"/>
</dbReference>
<evidence type="ECO:0000313" key="4">
    <source>
        <dbReference type="Proteomes" id="UP000046395"/>
    </source>
</evidence>
<dbReference type="InterPro" id="IPR009003">
    <property type="entry name" value="Peptidase_S1_PA"/>
</dbReference>
<dbReference type="GO" id="GO:0004252">
    <property type="term" value="F:serine-type endopeptidase activity"/>
    <property type="evidence" value="ECO:0007669"/>
    <property type="project" value="InterPro"/>
</dbReference>
<dbReference type="AlphaFoldDB" id="A0A5S6QWQ3"/>
<dbReference type="InterPro" id="IPR043504">
    <property type="entry name" value="Peptidase_S1_PA_chymotrypsin"/>
</dbReference>
<organism evidence="4 5">
    <name type="scientific">Trichuris muris</name>
    <name type="common">Mouse whipworm</name>
    <dbReference type="NCBI Taxonomy" id="70415"/>
    <lineage>
        <taxon>Eukaryota</taxon>
        <taxon>Metazoa</taxon>
        <taxon>Ecdysozoa</taxon>
        <taxon>Nematoda</taxon>
        <taxon>Enoplea</taxon>
        <taxon>Dorylaimia</taxon>
        <taxon>Trichinellida</taxon>
        <taxon>Trichuridae</taxon>
        <taxon>Trichuris</taxon>
    </lineage>
</organism>
<name>A0A5S6QWQ3_TRIMR</name>
<dbReference type="Proteomes" id="UP000046395">
    <property type="component" value="Unassembled WGS sequence"/>
</dbReference>
<dbReference type="PANTHER" id="PTHR24252">
    <property type="entry name" value="ACROSIN-RELATED"/>
    <property type="match status" value="1"/>
</dbReference>
<evidence type="ECO:0000259" key="3">
    <source>
        <dbReference type="PROSITE" id="PS50240"/>
    </source>
</evidence>
<keyword evidence="2" id="KW-0732">Signal</keyword>
<reference evidence="5" key="1">
    <citation type="submission" date="2019-12" db="UniProtKB">
        <authorList>
            <consortium name="WormBaseParasite"/>
        </authorList>
    </citation>
    <scope>IDENTIFICATION</scope>
</reference>
<dbReference type="InterPro" id="IPR001254">
    <property type="entry name" value="Trypsin_dom"/>
</dbReference>
<evidence type="ECO:0000256" key="2">
    <source>
        <dbReference type="SAM" id="SignalP"/>
    </source>
</evidence>
<protein>
    <submittedName>
        <fullName evidence="5">Peptidase S1 domain-containing protein</fullName>
    </submittedName>
</protein>
<feature type="signal peptide" evidence="2">
    <location>
        <begin position="1"/>
        <end position="20"/>
    </location>
</feature>
<feature type="chain" id="PRO_5024423868" evidence="2">
    <location>
        <begin position="21"/>
        <end position="297"/>
    </location>
</feature>